<dbReference type="eggNOG" id="COG2187">
    <property type="taxonomic scope" value="Bacteria"/>
</dbReference>
<dbReference type="AlphaFoldDB" id="R7WP26"/>
<gene>
    <name evidence="2" type="ORF">Rrhod_1538</name>
</gene>
<dbReference type="Proteomes" id="UP000013525">
    <property type="component" value="Unassembled WGS sequence"/>
</dbReference>
<dbReference type="eggNOG" id="COG0645">
    <property type="taxonomic scope" value="Bacteria"/>
</dbReference>
<organism evidence="2 3">
    <name type="scientific">Rhodococcus rhodnii LMG 5362</name>
    <dbReference type="NCBI Taxonomy" id="1273125"/>
    <lineage>
        <taxon>Bacteria</taxon>
        <taxon>Bacillati</taxon>
        <taxon>Actinomycetota</taxon>
        <taxon>Actinomycetes</taxon>
        <taxon>Mycobacteriales</taxon>
        <taxon>Nocardiaceae</taxon>
        <taxon>Rhodococcus</taxon>
    </lineage>
</organism>
<accession>R7WP26</accession>
<proteinExistence type="predicted"/>
<evidence type="ECO:0008006" key="4">
    <source>
        <dbReference type="Google" id="ProtNLM"/>
    </source>
</evidence>
<dbReference type="SUPFAM" id="SSF56112">
    <property type="entry name" value="Protein kinase-like (PK-like)"/>
    <property type="match status" value="1"/>
</dbReference>
<dbReference type="PANTHER" id="PTHR43883:SF1">
    <property type="entry name" value="GLUCONOKINASE"/>
    <property type="match status" value="1"/>
</dbReference>
<dbReference type="InterPro" id="IPR027417">
    <property type="entry name" value="P-loop_NTPase"/>
</dbReference>
<dbReference type="PATRIC" id="fig|1273125.3.peg.1484"/>
<sequence>MNTPGETARPDETTGPYATVSETHTSVLFFVADRVHKLKKPLDLGFLDHRERSARERACHREVELNRRLAPDVYLGVEDLLGPDGAPTDHLVAMRLLPASRRLSTLVRAGTDVTGIVTDIARRIAGLHARSPRSDAVDERGSADALDALWRDNLDHLDSLALGDDVARRSHEIRSLAAQFLAGRGPLFEWRVADGRAVDGHGDLMADDIFALPDGARIIDCLEFDDALRCGDAMMDVAFLVMDLDRLGDRRAARVLVDTYCAETGDPCPTALVHHFVAYRAVVRAKVWALRHLQGDEPARAAAIDRLDLALDHLARARPRLVLVGGASGSGKSTTARAVGALLDAPVLRSDVVRKEILAPGADPYTPDRLAATYRELVRRGAEELASGRSVVLDATWLDPAERHAAVAAAHRTQAEIVQVECVAEPAVLHERIARRSAAGDDPSDATGAVLDEQLRTRAPWPEAAPFDTGVTDPRDGLDEAWWCEVLGPLPWARQPLSLPGESLPGESVSRPSPAGPRRGRRDDGG</sequence>
<comment type="caution">
    <text evidence="2">The sequence shown here is derived from an EMBL/GenBank/DDBJ whole genome shotgun (WGS) entry which is preliminary data.</text>
</comment>
<keyword evidence="3" id="KW-1185">Reference proteome</keyword>
<dbReference type="RefSeq" id="WP_010837602.1">
    <property type="nucleotide sequence ID" value="NZ_APMY01000053.1"/>
</dbReference>
<name>R7WP26_9NOCA</name>
<dbReference type="Gene3D" id="3.40.50.300">
    <property type="entry name" value="P-loop containing nucleotide triphosphate hydrolases"/>
    <property type="match status" value="1"/>
</dbReference>
<dbReference type="InterPro" id="IPR011009">
    <property type="entry name" value="Kinase-like_dom_sf"/>
</dbReference>
<dbReference type="Pfam" id="PF13671">
    <property type="entry name" value="AAA_33"/>
    <property type="match status" value="1"/>
</dbReference>
<evidence type="ECO:0000313" key="3">
    <source>
        <dbReference type="Proteomes" id="UP000013525"/>
    </source>
</evidence>
<evidence type="ECO:0000256" key="1">
    <source>
        <dbReference type="SAM" id="MobiDB-lite"/>
    </source>
</evidence>
<evidence type="ECO:0000313" key="2">
    <source>
        <dbReference type="EMBL" id="EOM77071.1"/>
    </source>
</evidence>
<dbReference type="InterPro" id="IPR052732">
    <property type="entry name" value="Cell-binding_unc_protein"/>
</dbReference>
<feature type="region of interest" description="Disordered" evidence="1">
    <location>
        <begin position="494"/>
        <end position="526"/>
    </location>
</feature>
<dbReference type="EMBL" id="APMY01000053">
    <property type="protein sequence ID" value="EOM77071.1"/>
    <property type="molecule type" value="Genomic_DNA"/>
</dbReference>
<protein>
    <recommendedName>
        <fullName evidence="4">Gluconate kinase</fullName>
    </recommendedName>
</protein>
<dbReference type="PANTHER" id="PTHR43883">
    <property type="entry name" value="SLR0207 PROTEIN"/>
    <property type="match status" value="1"/>
</dbReference>
<dbReference type="SUPFAM" id="SSF52540">
    <property type="entry name" value="P-loop containing nucleoside triphosphate hydrolases"/>
    <property type="match status" value="1"/>
</dbReference>
<reference evidence="2 3" key="1">
    <citation type="journal article" date="2013" name="Genome Announc.">
        <title>Draft Genome Sequence of Rhodococcus rhodnii Strain LMG5362, a Symbiont of Rhodnius prolixus (Hemiptera, Reduviidae, Triatominae), the Principle Vector of Trypanosoma cruzi.</title>
        <authorList>
            <person name="Pachebat J.A."/>
            <person name="van Keulen G."/>
            <person name="Whitten M.M."/>
            <person name="Girdwood S."/>
            <person name="Del Sol R."/>
            <person name="Dyson P.J."/>
            <person name="Facey P.D."/>
        </authorList>
    </citation>
    <scope>NUCLEOTIDE SEQUENCE [LARGE SCALE GENOMIC DNA]</scope>
    <source>
        <strain evidence="2 3">LMG 5362</strain>
    </source>
</reference>